<organism evidence="2 3">
    <name type="scientific">Rhodanobacter hydrolyticus</name>
    <dbReference type="NCBI Taxonomy" id="2250595"/>
    <lineage>
        <taxon>Bacteria</taxon>
        <taxon>Pseudomonadati</taxon>
        <taxon>Pseudomonadota</taxon>
        <taxon>Gammaproteobacteria</taxon>
        <taxon>Lysobacterales</taxon>
        <taxon>Rhodanobacteraceae</taxon>
        <taxon>Rhodanobacter</taxon>
    </lineage>
</organism>
<comment type="caution">
    <text evidence="2">The sequence shown here is derived from an EMBL/GenBank/DDBJ whole genome shotgun (WGS) entry which is preliminary data.</text>
</comment>
<feature type="compositionally biased region" description="Low complexity" evidence="1">
    <location>
        <begin position="285"/>
        <end position="302"/>
    </location>
</feature>
<feature type="region of interest" description="Disordered" evidence="1">
    <location>
        <begin position="285"/>
        <end position="304"/>
    </location>
</feature>
<protein>
    <submittedName>
        <fullName evidence="2">Recombination protein RecT</fullName>
    </submittedName>
</protein>
<dbReference type="InterPro" id="IPR018330">
    <property type="entry name" value="RecT_fam"/>
</dbReference>
<dbReference type="Pfam" id="PF03837">
    <property type="entry name" value="RecT"/>
    <property type="match status" value="1"/>
</dbReference>
<evidence type="ECO:0000313" key="3">
    <source>
        <dbReference type="Proteomes" id="UP001620339"/>
    </source>
</evidence>
<dbReference type="NCBIfam" id="TIGR00616">
    <property type="entry name" value="rect"/>
    <property type="match status" value="1"/>
</dbReference>
<dbReference type="RefSeq" id="WP_404612974.1">
    <property type="nucleotide sequence ID" value="NZ_JADIKK010000008.1"/>
</dbReference>
<gene>
    <name evidence="2" type="primary">recT</name>
    <name evidence="2" type="ORF">ISP25_07670</name>
</gene>
<sequence length="352" mass="37785">MAKANALQNHMAGNAGTNVATQPQGEHKTLAHLLTDPKIKQQIALALPKHMTADRLARIALTEIRKVPKLAQCDQTSFLGAIMQIAALGLEPGGALGHAYLIPFDKRAKMANGQWGVVGTDVQLIIGYRGMIDLARRSGQIVSLSARIVYAKDKFAYAYGLEESLEHVPFEGTDPGEMTHVYAVAKLVGGGVQFEVMSRAKVESTRDGSQGYQAAVKSAEKYNKTVDSPWTNHFDEMAKKTVIRQLFKYLPVSIEIQRAVGLDEQADAGLSQHNALVIDADYTVQPGAQPADDAPTADDGPGLSTQEVHDALAAATTRDALDEAASLIDLTPEAGRGALHALWGAREKELQA</sequence>
<dbReference type="Proteomes" id="UP001620339">
    <property type="component" value="Unassembled WGS sequence"/>
</dbReference>
<feature type="region of interest" description="Disordered" evidence="1">
    <location>
        <begin position="1"/>
        <end position="23"/>
    </location>
</feature>
<evidence type="ECO:0000313" key="2">
    <source>
        <dbReference type="EMBL" id="MFK2876940.1"/>
    </source>
</evidence>
<proteinExistence type="predicted"/>
<evidence type="ECO:0000256" key="1">
    <source>
        <dbReference type="SAM" id="MobiDB-lite"/>
    </source>
</evidence>
<keyword evidence="3" id="KW-1185">Reference proteome</keyword>
<dbReference type="NCBIfam" id="NF007351">
    <property type="entry name" value="PRK09846.1"/>
    <property type="match status" value="1"/>
</dbReference>
<name>A0ABW8J3T3_9GAMM</name>
<dbReference type="EMBL" id="JADIKK010000008">
    <property type="protein sequence ID" value="MFK2876940.1"/>
    <property type="molecule type" value="Genomic_DNA"/>
</dbReference>
<reference evidence="2 3" key="1">
    <citation type="submission" date="2020-10" db="EMBL/GenBank/DDBJ databases">
        <title>Phylogeny of dyella-like bacteria.</title>
        <authorList>
            <person name="Fu J."/>
        </authorList>
    </citation>
    <scope>NUCLEOTIDE SEQUENCE [LARGE SCALE GENOMIC DNA]</scope>
    <source>
        <strain evidence="2 3">KACC 19113</strain>
    </source>
</reference>
<accession>A0ABW8J3T3</accession>
<dbReference type="InterPro" id="IPR004590">
    <property type="entry name" value="ssDNA_annealing_RecT"/>
</dbReference>